<accession>A0A644YV46</accession>
<dbReference type="AlphaFoldDB" id="A0A644YV46"/>
<dbReference type="EMBL" id="VSSQ01006298">
    <property type="protein sequence ID" value="MPM32209.1"/>
    <property type="molecule type" value="Genomic_DNA"/>
</dbReference>
<protein>
    <submittedName>
        <fullName evidence="2">Uncharacterized protein</fullName>
    </submittedName>
</protein>
<feature type="compositionally biased region" description="Basic and acidic residues" evidence="1">
    <location>
        <begin position="48"/>
        <end position="71"/>
    </location>
</feature>
<organism evidence="2">
    <name type="scientific">bioreactor metagenome</name>
    <dbReference type="NCBI Taxonomy" id="1076179"/>
    <lineage>
        <taxon>unclassified sequences</taxon>
        <taxon>metagenomes</taxon>
        <taxon>ecological metagenomes</taxon>
    </lineage>
</organism>
<reference evidence="2" key="1">
    <citation type="submission" date="2019-08" db="EMBL/GenBank/DDBJ databases">
        <authorList>
            <person name="Kucharzyk K."/>
            <person name="Murdoch R.W."/>
            <person name="Higgins S."/>
            <person name="Loffler F."/>
        </authorList>
    </citation>
    <scope>NUCLEOTIDE SEQUENCE</scope>
</reference>
<proteinExistence type="predicted"/>
<feature type="region of interest" description="Disordered" evidence="1">
    <location>
        <begin position="47"/>
        <end position="79"/>
    </location>
</feature>
<feature type="region of interest" description="Disordered" evidence="1">
    <location>
        <begin position="1"/>
        <end position="28"/>
    </location>
</feature>
<sequence length="89" mass="9431">MAPEQILPVRDETQGASGPDELAARPGGPYAVDRHVVEATQAQLLGEPGDRHPLELGAQRRGEHGCRRGEPRSLPGTPGLLALTVVHGR</sequence>
<name>A0A644YV46_9ZZZZ</name>
<evidence type="ECO:0000313" key="2">
    <source>
        <dbReference type="EMBL" id="MPM32209.1"/>
    </source>
</evidence>
<comment type="caution">
    <text evidence="2">The sequence shown here is derived from an EMBL/GenBank/DDBJ whole genome shotgun (WGS) entry which is preliminary data.</text>
</comment>
<evidence type="ECO:0000256" key="1">
    <source>
        <dbReference type="SAM" id="MobiDB-lite"/>
    </source>
</evidence>
<gene>
    <name evidence="2" type="ORF">SDC9_78769</name>
</gene>